<protein>
    <submittedName>
        <fullName evidence="2">Uncharacterized protein</fullName>
    </submittedName>
</protein>
<organism evidence="2 3">
    <name type="scientific">Ancylostoma duodenale</name>
    <dbReference type="NCBI Taxonomy" id="51022"/>
    <lineage>
        <taxon>Eukaryota</taxon>
        <taxon>Metazoa</taxon>
        <taxon>Ecdysozoa</taxon>
        <taxon>Nematoda</taxon>
        <taxon>Chromadorea</taxon>
        <taxon>Rhabditida</taxon>
        <taxon>Rhabditina</taxon>
        <taxon>Rhabditomorpha</taxon>
        <taxon>Strongyloidea</taxon>
        <taxon>Ancylostomatidae</taxon>
        <taxon>Ancylostomatinae</taxon>
        <taxon>Ancylostoma</taxon>
    </lineage>
</organism>
<proteinExistence type="predicted"/>
<dbReference type="AlphaFoldDB" id="A0A0C2D9F0"/>
<gene>
    <name evidence="2" type="ORF">ANCDUO_10942</name>
</gene>
<evidence type="ECO:0000313" key="2">
    <source>
        <dbReference type="EMBL" id="KIH58842.1"/>
    </source>
</evidence>
<evidence type="ECO:0000256" key="1">
    <source>
        <dbReference type="SAM" id="Phobius"/>
    </source>
</evidence>
<evidence type="ECO:0000313" key="3">
    <source>
        <dbReference type="Proteomes" id="UP000054047"/>
    </source>
</evidence>
<name>A0A0C2D9F0_9BILA</name>
<reference evidence="2 3" key="1">
    <citation type="submission" date="2013-12" db="EMBL/GenBank/DDBJ databases">
        <title>Draft genome of the parsitic nematode Ancylostoma duodenale.</title>
        <authorList>
            <person name="Mitreva M."/>
        </authorList>
    </citation>
    <scope>NUCLEOTIDE SEQUENCE [LARGE SCALE GENOMIC DNA]</scope>
    <source>
        <strain evidence="2 3">Zhejiang</strain>
    </source>
</reference>
<keyword evidence="1" id="KW-0472">Membrane</keyword>
<keyword evidence="3" id="KW-1185">Reference proteome</keyword>
<keyword evidence="1" id="KW-0812">Transmembrane</keyword>
<sequence length="101" mass="11248">MDTNVAWLREPGIYLPSLGRSLELLATVVVHVWCHFLGLYLHLSVDRLTRAAFLSGRDAVEAEHAAEHQSNRLVSTYHLNAVNFGYKAEDSGGLIILYVPT</sequence>
<keyword evidence="1" id="KW-1133">Transmembrane helix</keyword>
<feature type="transmembrane region" description="Helical" evidence="1">
    <location>
        <begin position="24"/>
        <end position="43"/>
    </location>
</feature>
<dbReference type="EMBL" id="KN732647">
    <property type="protein sequence ID" value="KIH58842.1"/>
    <property type="molecule type" value="Genomic_DNA"/>
</dbReference>
<dbReference type="OrthoDB" id="5869506at2759"/>
<dbReference type="Proteomes" id="UP000054047">
    <property type="component" value="Unassembled WGS sequence"/>
</dbReference>
<accession>A0A0C2D9F0</accession>